<dbReference type="AlphaFoldDB" id="A0A1M4TVA8"/>
<dbReference type="Proteomes" id="UP000184287">
    <property type="component" value="Unassembled WGS sequence"/>
</dbReference>
<accession>A0A1M4TVA8</accession>
<sequence>MGDMESIKNEILDYHQMVFDSEESDDEFNKAIKIKLQKLIMDAGDDQTVIYEALLVLAEATGCAADQKIAEEILDHLFGNKYISSAHLEFFYNNVSTARWH</sequence>
<gene>
    <name evidence="1" type="ORF">SAMN04488522_101328</name>
</gene>
<dbReference type="EMBL" id="FQUQ01000001">
    <property type="protein sequence ID" value="SHE48237.1"/>
    <property type="molecule type" value="Genomic_DNA"/>
</dbReference>
<evidence type="ECO:0000313" key="2">
    <source>
        <dbReference type="Proteomes" id="UP000184287"/>
    </source>
</evidence>
<proteinExistence type="predicted"/>
<organism evidence="1 2">
    <name type="scientific">Pedobacter caeni</name>
    <dbReference type="NCBI Taxonomy" id="288992"/>
    <lineage>
        <taxon>Bacteria</taxon>
        <taxon>Pseudomonadati</taxon>
        <taxon>Bacteroidota</taxon>
        <taxon>Sphingobacteriia</taxon>
        <taxon>Sphingobacteriales</taxon>
        <taxon>Sphingobacteriaceae</taxon>
        <taxon>Pedobacter</taxon>
    </lineage>
</organism>
<name>A0A1M4TVA8_9SPHI</name>
<evidence type="ECO:0000313" key="1">
    <source>
        <dbReference type="EMBL" id="SHE48237.1"/>
    </source>
</evidence>
<dbReference type="STRING" id="288992.SAMN04488522_101328"/>
<keyword evidence="2" id="KW-1185">Reference proteome</keyword>
<reference evidence="2" key="1">
    <citation type="submission" date="2016-11" db="EMBL/GenBank/DDBJ databases">
        <authorList>
            <person name="Varghese N."/>
            <person name="Submissions S."/>
        </authorList>
    </citation>
    <scope>NUCLEOTIDE SEQUENCE [LARGE SCALE GENOMIC DNA]</scope>
    <source>
        <strain evidence="2">DSM 16990</strain>
    </source>
</reference>
<protein>
    <submittedName>
        <fullName evidence="1">Uncharacterized protein</fullName>
    </submittedName>
</protein>